<comment type="similarity">
    <text evidence="3">Belongs to the 1-acyl-sn-glycerol-3-phosphate acyltransferase family.</text>
</comment>
<evidence type="ECO:0000313" key="16">
    <source>
        <dbReference type="EMBL" id="VDM53220.1"/>
    </source>
</evidence>
<gene>
    <name evidence="16" type="ORF">ACOC_LOCUS1635</name>
</gene>
<dbReference type="WBParaSite" id="ACOC_0000163401-mRNA-1">
    <property type="protein sequence ID" value="ACOC_0000163401-mRNA-1"/>
    <property type="gene ID" value="ACOC_0000163401"/>
</dbReference>
<accession>A0A0R3PCQ8</accession>
<feature type="transmembrane region" description="Helical" evidence="14">
    <location>
        <begin position="14"/>
        <end position="35"/>
    </location>
</feature>
<dbReference type="OMA" id="LMRIMQR"/>
<dbReference type="GO" id="GO:0016020">
    <property type="term" value="C:membrane"/>
    <property type="evidence" value="ECO:0007669"/>
    <property type="project" value="UniProtKB-SubCell"/>
</dbReference>
<dbReference type="AlphaFoldDB" id="A0A0R3PCQ8"/>
<evidence type="ECO:0000313" key="18">
    <source>
        <dbReference type="WBParaSite" id="ACOC_0000163401-mRNA-1"/>
    </source>
</evidence>
<evidence type="ECO:0000256" key="1">
    <source>
        <dbReference type="ARBA" id="ARBA00004370"/>
    </source>
</evidence>
<evidence type="ECO:0000256" key="13">
    <source>
        <dbReference type="ARBA" id="ARBA00025707"/>
    </source>
</evidence>
<evidence type="ECO:0000256" key="14">
    <source>
        <dbReference type="SAM" id="Phobius"/>
    </source>
</evidence>
<evidence type="ECO:0000256" key="2">
    <source>
        <dbReference type="ARBA" id="ARBA00005189"/>
    </source>
</evidence>
<keyword evidence="4" id="KW-0444">Lipid biosynthesis</keyword>
<dbReference type="CDD" id="cd07991">
    <property type="entry name" value="LPLAT_LPCAT1-like"/>
    <property type="match status" value="1"/>
</dbReference>
<comment type="subcellular location">
    <subcellularLocation>
        <location evidence="1">Membrane</location>
    </subcellularLocation>
</comment>
<evidence type="ECO:0000256" key="9">
    <source>
        <dbReference type="ARBA" id="ARBA00023136"/>
    </source>
</evidence>
<feature type="domain" description="Phospholipid/glycerol acyltransferase" evidence="15">
    <location>
        <begin position="221"/>
        <end position="332"/>
    </location>
</feature>
<dbReference type="PANTHER" id="PTHR23063">
    <property type="entry name" value="PHOSPHOLIPID ACYLTRANSFERASE"/>
    <property type="match status" value="1"/>
</dbReference>
<dbReference type="PANTHER" id="PTHR23063:SF2">
    <property type="entry name" value="GLYCEROL-3-PHOSPHATE ACYLTRANSFERASE 4, ISOFORM D-RELATED"/>
    <property type="match status" value="1"/>
</dbReference>
<protein>
    <submittedName>
        <fullName evidence="18">PlsC domain-containing protein</fullName>
    </submittedName>
</protein>
<evidence type="ECO:0000256" key="12">
    <source>
        <dbReference type="ARBA" id="ARBA00023315"/>
    </source>
</evidence>
<evidence type="ECO:0000256" key="5">
    <source>
        <dbReference type="ARBA" id="ARBA00022679"/>
    </source>
</evidence>
<evidence type="ECO:0000256" key="6">
    <source>
        <dbReference type="ARBA" id="ARBA00022692"/>
    </source>
</evidence>
<dbReference type="GO" id="GO:0008654">
    <property type="term" value="P:phospholipid biosynthetic process"/>
    <property type="evidence" value="ECO:0007669"/>
    <property type="project" value="UniProtKB-KW"/>
</dbReference>
<keyword evidence="17" id="KW-1185">Reference proteome</keyword>
<evidence type="ECO:0000256" key="3">
    <source>
        <dbReference type="ARBA" id="ARBA00008655"/>
    </source>
</evidence>
<keyword evidence="12" id="KW-0012">Acyltransferase</keyword>
<keyword evidence="10" id="KW-0594">Phospholipid biosynthesis</keyword>
<comment type="pathway">
    <text evidence="13">Phospholipid metabolism.</text>
</comment>
<dbReference type="OrthoDB" id="10051137at2759"/>
<dbReference type="Proteomes" id="UP000267027">
    <property type="component" value="Unassembled WGS sequence"/>
</dbReference>
<keyword evidence="8" id="KW-0443">Lipid metabolism</keyword>
<dbReference type="InterPro" id="IPR045252">
    <property type="entry name" value="LPCAT1-like"/>
</dbReference>
<evidence type="ECO:0000256" key="8">
    <source>
        <dbReference type="ARBA" id="ARBA00023098"/>
    </source>
</evidence>
<evidence type="ECO:0000256" key="11">
    <source>
        <dbReference type="ARBA" id="ARBA00023264"/>
    </source>
</evidence>
<dbReference type="GO" id="GO:0005783">
    <property type="term" value="C:endoplasmic reticulum"/>
    <property type="evidence" value="ECO:0007669"/>
    <property type="project" value="TreeGrafter"/>
</dbReference>
<keyword evidence="6 14" id="KW-0812">Transmembrane</keyword>
<organism evidence="18">
    <name type="scientific">Angiostrongylus costaricensis</name>
    <name type="common">Nematode worm</name>
    <dbReference type="NCBI Taxonomy" id="334426"/>
    <lineage>
        <taxon>Eukaryota</taxon>
        <taxon>Metazoa</taxon>
        <taxon>Ecdysozoa</taxon>
        <taxon>Nematoda</taxon>
        <taxon>Chromadorea</taxon>
        <taxon>Rhabditida</taxon>
        <taxon>Rhabditina</taxon>
        <taxon>Rhabditomorpha</taxon>
        <taxon>Strongyloidea</taxon>
        <taxon>Metastrongylidae</taxon>
        <taxon>Angiostrongylus</taxon>
    </lineage>
</organism>
<evidence type="ECO:0000256" key="7">
    <source>
        <dbReference type="ARBA" id="ARBA00022989"/>
    </source>
</evidence>
<comment type="pathway">
    <text evidence="2">Lipid metabolism.</text>
</comment>
<keyword evidence="11" id="KW-1208">Phospholipid metabolism</keyword>
<sequence length="427" mass="48519">MLGSGAVFEQTFRFLYVFLLLPILLVILLAILLAVSGKSFGLREQYVDALIRIFEAGLTRIIHKETEITLKDADSTDPFHEVVVESRGWAAIRDSIDFIKVIAAGIESVIEDEVTSRFEAEQLVSWNMLTRTSIRSYHFVNWKLSILWVLGFLLRYCLMLPFRFILFSIGVVLLLVSTATIGLVPDGKLKNCMLLCCRILSQSLTAVVKFYDVHNRARNGGICVSNHTSPIDVVLLSTDNVYALVGQQHFGALGLIQRALSRASRHIWFERTEANDRRLVTAILREHCRSSTNLPILIFPEGTCINNTSVMMFKKGSFEVSTKIYPIAMKYDSRFGDPFWNSSSQSWCEYMFRMMTSWAILCNVYYLAPMEKLVLISNFQPDEDATAFASRVKKSIAFRGGLLDLEWDGGLKRTRVHPKLVAKQQER</sequence>
<dbReference type="GO" id="GO:0004366">
    <property type="term" value="F:glycerol-3-phosphate O-acyltransferase activity"/>
    <property type="evidence" value="ECO:0007669"/>
    <property type="project" value="TreeGrafter"/>
</dbReference>
<evidence type="ECO:0000256" key="10">
    <source>
        <dbReference type="ARBA" id="ARBA00023209"/>
    </source>
</evidence>
<evidence type="ECO:0000313" key="17">
    <source>
        <dbReference type="Proteomes" id="UP000267027"/>
    </source>
</evidence>
<dbReference type="SUPFAM" id="SSF69593">
    <property type="entry name" value="Glycerol-3-phosphate (1)-acyltransferase"/>
    <property type="match status" value="1"/>
</dbReference>
<reference evidence="16 17" key="2">
    <citation type="submission" date="2018-11" db="EMBL/GenBank/DDBJ databases">
        <authorList>
            <consortium name="Pathogen Informatics"/>
        </authorList>
    </citation>
    <scope>NUCLEOTIDE SEQUENCE [LARGE SCALE GENOMIC DNA]</scope>
    <source>
        <strain evidence="16 17">Costa Rica</strain>
    </source>
</reference>
<evidence type="ECO:0000259" key="15">
    <source>
        <dbReference type="SMART" id="SM00563"/>
    </source>
</evidence>
<evidence type="ECO:0000256" key="4">
    <source>
        <dbReference type="ARBA" id="ARBA00022516"/>
    </source>
</evidence>
<keyword evidence="9 14" id="KW-0472">Membrane</keyword>
<dbReference type="SMART" id="SM00563">
    <property type="entry name" value="PlsC"/>
    <property type="match status" value="1"/>
</dbReference>
<keyword evidence="5" id="KW-0808">Transferase</keyword>
<dbReference type="GO" id="GO:0019432">
    <property type="term" value="P:triglyceride biosynthetic process"/>
    <property type="evidence" value="ECO:0007669"/>
    <property type="project" value="TreeGrafter"/>
</dbReference>
<dbReference type="STRING" id="334426.A0A0R3PCQ8"/>
<dbReference type="InterPro" id="IPR002123">
    <property type="entry name" value="Plipid/glycerol_acylTrfase"/>
</dbReference>
<proteinExistence type="inferred from homology"/>
<dbReference type="Pfam" id="PF01553">
    <property type="entry name" value="Acyltransferase"/>
    <property type="match status" value="1"/>
</dbReference>
<keyword evidence="7 14" id="KW-1133">Transmembrane helix</keyword>
<name>A0A0R3PCQ8_ANGCS</name>
<dbReference type="EMBL" id="UYYA01000258">
    <property type="protein sequence ID" value="VDM53220.1"/>
    <property type="molecule type" value="Genomic_DNA"/>
</dbReference>
<feature type="transmembrane region" description="Helical" evidence="14">
    <location>
        <begin position="164"/>
        <end position="184"/>
    </location>
</feature>
<reference evidence="18" key="1">
    <citation type="submission" date="2017-02" db="UniProtKB">
        <authorList>
            <consortium name="WormBaseParasite"/>
        </authorList>
    </citation>
    <scope>IDENTIFICATION</scope>
</reference>